<evidence type="ECO:0000313" key="1">
    <source>
        <dbReference type="EMBL" id="DAD82039.1"/>
    </source>
</evidence>
<dbReference type="EMBL" id="BK014911">
    <property type="protein sequence ID" value="DAD82039.1"/>
    <property type="molecule type" value="Genomic_DNA"/>
</dbReference>
<proteinExistence type="predicted"/>
<protein>
    <submittedName>
        <fullName evidence="1">Uncharacterized protein</fullName>
    </submittedName>
</protein>
<organism evidence="1">
    <name type="scientific">Siphoviridae sp. ctkL634</name>
    <dbReference type="NCBI Taxonomy" id="2826442"/>
    <lineage>
        <taxon>Viruses</taxon>
        <taxon>Duplodnaviria</taxon>
        <taxon>Heunggongvirae</taxon>
        <taxon>Uroviricota</taxon>
        <taxon>Caudoviricetes</taxon>
    </lineage>
</organism>
<name>A0A8S5MJ30_9CAUD</name>
<sequence length="29" mass="3140">MLVHALYVVPRWGNLDTHANCVKGECGVG</sequence>
<reference evidence="1" key="1">
    <citation type="journal article" date="2021" name="Proc. Natl. Acad. Sci. U.S.A.">
        <title>A Catalog of Tens of Thousands of Viruses from Human Metagenomes Reveals Hidden Associations with Chronic Diseases.</title>
        <authorList>
            <person name="Tisza M.J."/>
            <person name="Buck C.B."/>
        </authorList>
    </citation>
    <scope>NUCLEOTIDE SEQUENCE</scope>
    <source>
        <strain evidence="1">CtkL634</strain>
    </source>
</reference>
<accession>A0A8S5MJ30</accession>